<feature type="domain" description="Translin-associated factor X-interacting protein 1 N-terminal" evidence="2">
    <location>
        <begin position="11"/>
        <end position="105"/>
    </location>
</feature>
<evidence type="ECO:0000256" key="1">
    <source>
        <dbReference type="ARBA" id="ARBA00023054"/>
    </source>
</evidence>
<dbReference type="InterPro" id="IPR016024">
    <property type="entry name" value="ARM-type_fold"/>
</dbReference>
<accession>A0A9W9Z2J8</accession>
<dbReference type="SUPFAM" id="SSF48371">
    <property type="entry name" value="ARM repeat"/>
    <property type="match status" value="1"/>
</dbReference>
<dbReference type="InterPro" id="IPR032755">
    <property type="entry name" value="TSNAXIP1_N"/>
</dbReference>
<name>A0A9W9Z2J8_9CNID</name>
<evidence type="ECO:0000313" key="3">
    <source>
        <dbReference type="EMBL" id="KAJ7372039.1"/>
    </source>
</evidence>
<dbReference type="Proteomes" id="UP001163046">
    <property type="component" value="Unassembled WGS sequence"/>
</dbReference>
<dbReference type="PANTHER" id="PTHR10292:SF11">
    <property type="entry name" value="CLATHRIN HEAVY CHAIN LINKER DOMAIN-CONTAINING PROTEIN 1"/>
    <property type="match status" value="1"/>
</dbReference>
<evidence type="ECO:0000313" key="4">
    <source>
        <dbReference type="Proteomes" id="UP001163046"/>
    </source>
</evidence>
<dbReference type="Pfam" id="PF15739">
    <property type="entry name" value="TSNAXIP1_N"/>
    <property type="match status" value="1"/>
</dbReference>
<dbReference type="OrthoDB" id="5960371at2759"/>
<dbReference type="Gene3D" id="1.25.40.30">
    <property type="match status" value="1"/>
</dbReference>
<organism evidence="3 4">
    <name type="scientific">Desmophyllum pertusum</name>
    <dbReference type="NCBI Taxonomy" id="174260"/>
    <lineage>
        <taxon>Eukaryota</taxon>
        <taxon>Metazoa</taxon>
        <taxon>Cnidaria</taxon>
        <taxon>Anthozoa</taxon>
        <taxon>Hexacorallia</taxon>
        <taxon>Scleractinia</taxon>
        <taxon>Caryophylliina</taxon>
        <taxon>Caryophylliidae</taxon>
        <taxon>Desmophyllum</taxon>
    </lineage>
</organism>
<keyword evidence="4" id="KW-1185">Reference proteome</keyword>
<dbReference type="EMBL" id="MU826839">
    <property type="protein sequence ID" value="KAJ7372039.1"/>
    <property type="molecule type" value="Genomic_DNA"/>
</dbReference>
<protein>
    <submittedName>
        <fullName evidence="3">Clathrin heavy chain linker domain-containing protein 1</fullName>
    </submittedName>
</protein>
<dbReference type="AlphaFoldDB" id="A0A9W9Z2J8"/>
<proteinExistence type="predicted"/>
<sequence length="444" mass="51015">MAVYSHQLQYFLNKELLKLDRSAEATCTKQDRYCVHKVCFERLIDQHSTYRDLLSRIKAEYEECIEAIERGQREAVYLSGKLAAKVMEPETIRIFQKRADELELKVGLLKILNQRLESPLKSSCRVSSKQQRSSYRNSSNCVAAGWDQSVYPTPLNVVIFVCLSGSFLGWDQSSNPSRSYFLPNLTLEQLTDTVFLTKKLADLHSKVAQVKLENETRFVPKAMKGQLFNRLQEKEVIKEALLSKREELKMKIMATKLSLAVEENKYKTFSGTVGKIALALKETNLTMEKADEMCEEPSEEPTDDKREKQYVYNDPTKDREAEFILEYIENFFELFEAGKVEDGALLAAHSPKGVLRTMETLEKFKEYDETHSGSSIFVAYWEALLPTVATGCKKPSEWETIECIKCVLERGRTDLLTHWIAQDQLTLSEQVGRLITDDCRCPDR</sequence>
<gene>
    <name evidence="3" type="primary">CLHC1_2</name>
    <name evidence="3" type="ORF">OS493_021467</name>
</gene>
<dbReference type="PANTHER" id="PTHR10292">
    <property type="entry name" value="CLATHRIN HEAVY CHAIN RELATED"/>
    <property type="match status" value="1"/>
</dbReference>
<keyword evidence="1" id="KW-0175">Coiled coil</keyword>
<evidence type="ECO:0000259" key="2">
    <source>
        <dbReference type="Pfam" id="PF15739"/>
    </source>
</evidence>
<dbReference type="Pfam" id="PF13838">
    <property type="entry name" value="Clathrin_H_link"/>
    <property type="match status" value="1"/>
</dbReference>
<reference evidence="3" key="1">
    <citation type="submission" date="2023-01" db="EMBL/GenBank/DDBJ databases">
        <title>Genome assembly of the deep-sea coral Lophelia pertusa.</title>
        <authorList>
            <person name="Herrera S."/>
            <person name="Cordes E."/>
        </authorList>
    </citation>
    <scope>NUCLEOTIDE SEQUENCE</scope>
    <source>
        <strain evidence="3">USNM1676648</strain>
        <tissue evidence="3">Polyp</tissue>
    </source>
</reference>
<comment type="caution">
    <text evidence="3">The sequence shown here is derived from an EMBL/GenBank/DDBJ whole genome shotgun (WGS) entry which is preliminary data.</text>
</comment>
<dbReference type="InterPro" id="IPR012331">
    <property type="entry name" value="Clathrin_H-chain_linker"/>
</dbReference>